<reference evidence="1 2" key="1">
    <citation type="submission" date="2015-02" db="EMBL/GenBank/DDBJ databases">
        <title>Draft genome sequences of ten Microbacterium spp. with emphasis on heavy metal contaminated environments.</title>
        <authorList>
            <person name="Corretto E."/>
        </authorList>
    </citation>
    <scope>NUCLEOTIDE SEQUENCE [LARGE SCALE GENOMIC DNA]</scope>
    <source>
        <strain evidence="1 2">DSM 23848</strain>
    </source>
</reference>
<organism evidence="1 2">
    <name type="scientific">Microbacterium azadirachtae</name>
    <dbReference type="NCBI Taxonomy" id="582680"/>
    <lineage>
        <taxon>Bacteria</taxon>
        <taxon>Bacillati</taxon>
        <taxon>Actinomycetota</taxon>
        <taxon>Actinomycetes</taxon>
        <taxon>Micrococcales</taxon>
        <taxon>Microbacteriaceae</taxon>
        <taxon>Microbacterium</taxon>
    </lineage>
</organism>
<accession>A0A0F0KWQ7</accession>
<protein>
    <submittedName>
        <fullName evidence="1">Uncharacterized protein</fullName>
    </submittedName>
</protein>
<proteinExistence type="predicted"/>
<gene>
    <name evidence="1" type="ORF">RL72_01622</name>
</gene>
<dbReference type="RefSeq" id="WP_045250323.1">
    <property type="nucleotide sequence ID" value="NZ_JYIT01000072.1"/>
</dbReference>
<name>A0A0F0KWQ7_9MICO</name>
<dbReference type="EMBL" id="JYIT01000072">
    <property type="protein sequence ID" value="KJL24899.1"/>
    <property type="molecule type" value="Genomic_DNA"/>
</dbReference>
<evidence type="ECO:0000313" key="2">
    <source>
        <dbReference type="Proteomes" id="UP000033448"/>
    </source>
</evidence>
<dbReference type="PATRIC" id="fig|582680.7.peg.1663"/>
<evidence type="ECO:0000313" key="1">
    <source>
        <dbReference type="EMBL" id="KJL24899.1"/>
    </source>
</evidence>
<dbReference type="Pfam" id="PF19593">
    <property type="entry name" value="DUF6098"/>
    <property type="match status" value="1"/>
</dbReference>
<dbReference type="OrthoDB" id="3531920at2"/>
<dbReference type="Proteomes" id="UP000033448">
    <property type="component" value="Unassembled WGS sequence"/>
</dbReference>
<keyword evidence="2" id="KW-1185">Reference proteome</keyword>
<dbReference type="AlphaFoldDB" id="A0A0F0KWQ7"/>
<dbReference type="InterPro" id="IPR046080">
    <property type="entry name" value="DUF6098"/>
</dbReference>
<comment type="caution">
    <text evidence="1">The sequence shown here is derived from an EMBL/GenBank/DDBJ whole genome shotgun (WGS) entry which is preliminary data.</text>
</comment>
<sequence>MVIAETVGRAQDDGLPVYGALREVVHLAETVEPLYVRYSEDPRADVGGRSMDGESGLTLPGLSASPLTPEQWWTRPVEQWVSRQLVKYRHLEREGEGRVAWILTGDEVGRGPDAEPLLADAIPVAVLAPRVLEEAETVYSASFERGQTVADARR</sequence>